<evidence type="ECO:0000313" key="3">
    <source>
        <dbReference type="Proteomes" id="UP000216991"/>
    </source>
</evidence>
<dbReference type="SUPFAM" id="SSF53756">
    <property type="entry name" value="UDP-Glycosyltransferase/glycogen phosphorylase"/>
    <property type="match status" value="1"/>
</dbReference>
<dbReference type="OrthoDB" id="9790710at2"/>
<dbReference type="Gene3D" id="3.40.50.2000">
    <property type="entry name" value="Glycogen Phosphorylase B"/>
    <property type="match status" value="1"/>
</dbReference>
<proteinExistence type="predicted"/>
<dbReference type="AlphaFoldDB" id="A0A255Y775"/>
<organism evidence="2 3">
    <name type="scientific">Sandarakinorhabdus cyanobacteriorum</name>
    <dbReference type="NCBI Taxonomy" id="1981098"/>
    <lineage>
        <taxon>Bacteria</taxon>
        <taxon>Pseudomonadati</taxon>
        <taxon>Pseudomonadota</taxon>
        <taxon>Alphaproteobacteria</taxon>
        <taxon>Sphingomonadales</taxon>
        <taxon>Sphingosinicellaceae</taxon>
        <taxon>Sandarakinorhabdus</taxon>
    </lineage>
</organism>
<sequence length="392" mass="42922">MRDNDAPYLLDVSRMLWRRWSGVRPTGIDRICMAWLAHFGDRAQATLLHRHGRHVLGVAASRALFRSLGQPEDPPASLSWQRLQLASWFLRHGPGNWRSLPGRGRLWLNVGHTGLDLPGLADWVAAAKVRPVLMVHDLIPITHPEYCRAGEADRHHARMTAALAIAGAIIGNSQDTIDTLAQFAAGQAKQLPPTLVAWPGTPHLPVPMQRVDRNDFIILGTIEGRKNHALLLDLWAHLLAQYGEDAPRLLIIGRRGWACEDVLARLDAGGFGSRVCETGALDDAGIADRLAGARALLFPSWAEGYGLPLAEALAANVPVIASDLPVFREIGQGVPILLPPDDVAAWRAAIMAYALPGSTARADQLDRLKHYRAPDWQSHFSRVEGFLHQLGG</sequence>
<dbReference type="PANTHER" id="PTHR46401">
    <property type="entry name" value="GLYCOSYLTRANSFERASE WBBK-RELATED"/>
    <property type="match status" value="1"/>
</dbReference>
<dbReference type="EMBL" id="NOXT01000123">
    <property type="protein sequence ID" value="OYQ25068.1"/>
    <property type="molecule type" value="Genomic_DNA"/>
</dbReference>
<dbReference type="Pfam" id="PF13692">
    <property type="entry name" value="Glyco_trans_1_4"/>
    <property type="match status" value="1"/>
</dbReference>
<dbReference type="RefSeq" id="WP_094474894.1">
    <property type="nucleotide sequence ID" value="NZ_NOXT01000123.1"/>
</dbReference>
<dbReference type="Proteomes" id="UP000216991">
    <property type="component" value="Unassembled WGS sequence"/>
</dbReference>
<evidence type="ECO:0000256" key="1">
    <source>
        <dbReference type="ARBA" id="ARBA00022679"/>
    </source>
</evidence>
<evidence type="ECO:0008006" key="4">
    <source>
        <dbReference type="Google" id="ProtNLM"/>
    </source>
</evidence>
<reference evidence="2 3" key="1">
    <citation type="submission" date="2017-07" db="EMBL/GenBank/DDBJ databases">
        <title>Sandarakinorhabdus cyanobacteriorum sp. nov., a novel bacterium isolated from cyanobacterial aggregates in a eutrophic lake.</title>
        <authorList>
            <person name="Cai H."/>
        </authorList>
    </citation>
    <scope>NUCLEOTIDE SEQUENCE [LARGE SCALE GENOMIC DNA]</scope>
    <source>
        <strain evidence="2 3">TH057</strain>
    </source>
</reference>
<gene>
    <name evidence="2" type="ORF">CHU93_14650</name>
</gene>
<protein>
    <recommendedName>
        <fullName evidence="4">Glycosyl transferase family 1</fullName>
    </recommendedName>
</protein>
<accession>A0A255Y775</accession>
<name>A0A255Y775_9SPHN</name>
<keyword evidence="1" id="KW-0808">Transferase</keyword>
<dbReference type="PANTHER" id="PTHR46401:SF2">
    <property type="entry name" value="GLYCOSYLTRANSFERASE WBBK-RELATED"/>
    <property type="match status" value="1"/>
</dbReference>
<comment type="caution">
    <text evidence="2">The sequence shown here is derived from an EMBL/GenBank/DDBJ whole genome shotgun (WGS) entry which is preliminary data.</text>
</comment>
<dbReference type="GO" id="GO:0016757">
    <property type="term" value="F:glycosyltransferase activity"/>
    <property type="evidence" value="ECO:0007669"/>
    <property type="project" value="TreeGrafter"/>
</dbReference>
<keyword evidence="3" id="KW-1185">Reference proteome</keyword>
<evidence type="ECO:0000313" key="2">
    <source>
        <dbReference type="EMBL" id="OYQ25068.1"/>
    </source>
</evidence>